<dbReference type="EMBL" id="LNZA01000001">
    <property type="protein sequence ID" value="KTD74087.1"/>
    <property type="molecule type" value="Genomic_DNA"/>
</dbReference>
<evidence type="ECO:0000313" key="2">
    <source>
        <dbReference type="Proteomes" id="UP000054693"/>
    </source>
</evidence>
<reference evidence="1 2" key="1">
    <citation type="submission" date="2015-11" db="EMBL/GenBank/DDBJ databases">
        <title>Genomic analysis of 38 Legionella species identifies large and diverse effector repertoires.</title>
        <authorList>
            <person name="Burstein D."/>
            <person name="Amaro F."/>
            <person name="Zusman T."/>
            <person name="Lifshitz Z."/>
            <person name="Cohen O."/>
            <person name="Gilbert J.A."/>
            <person name="Pupko T."/>
            <person name="Shuman H.A."/>
            <person name="Segal G."/>
        </authorList>
    </citation>
    <scope>NUCLEOTIDE SEQUENCE [LARGE SCALE GENOMIC DNA]</scope>
    <source>
        <strain evidence="1 2">ATCC 49180</strain>
    </source>
</reference>
<comment type="caution">
    <text evidence="1">The sequence shown here is derived from an EMBL/GenBank/DDBJ whole genome shotgun (WGS) entry which is preliminary data.</text>
</comment>
<dbReference type="STRING" id="40335.Ltuc_1934"/>
<keyword evidence="2" id="KW-1185">Reference proteome</keyword>
<evidence type="ECO:0000313" key="1">
    <source>
        <dbReference type="EMBL" id="KTD74087.1"/>
    </source>
</evidence>
<protein>
    <submittedName>
        <fullName evidence="1">Phospholipase, patatin family</fullName>
    </submittedName>
</protein>
<accession>A0A0W0ZY98</accession>
<gene>
    <name evidence="1" type="ORF">Ltuc_1934</name>
</gene>
<dbReference type="PATRIC" id="fig|40335.7.peg.2058"/>
<dbReference type="Proteomes" id="UP000054693">
    <property type="component" value="Unassembled WGS sequence"/>
</dbReference>
<organism evidence="1 2">
    <name type="scientific">Legionella tucsonensis</name>
    <dbReference type="NCBI Taxonomy" id="40335"/>
    <lineage>
        <taxon>Bacteria</taxon>
        <taxon>Pseudomonadati</taxon>
        <taxon>Pseudomonadota</taxon>
        <taxon>Gammaproteobacteria</taxon>
        <taxon>Legionellales</taxon>
        <taxon>Legionellaceae</taxon>
        <taxon>Legionella</taxon>
    </lineage>
</organism>
<name>A0A0W0ZY98_9GAMM</name>
<sequence>MSIGRLQCRKEKNKSSPAGWDAHGAFTWGLLDKLLESKLFTIEGISATSTRSMNAAEIDGEFYWDGGYLGSLAIFPLIYQTSCRDILTKICVTSRFQPSILLIGSF</sequence>
<proteinExistence type="predicted"/>
<dbReference type="AlphaFoldDB" id="A0A0W0ZY98"/>